<dbReference type="InterPro" id="IPR055170">
    <property type="entry name" value="GFO_IDH_MocA-like_dom"/>
</dbReference>
<dbReference type="AlphaFoldDB" id="A0A2X4W259"/>
<evidence type="ECO:0000259" key="3">
    <source>
        <dbReference type="Pfam" id="PF22725"/>
    </source>
</evidence>
<dbReference type="InterPro" id="IPR050463">
    <property type="entry name" value="Gfo/Idh/MocA_oxidrdct_glycsds"/>
</dbReference>
<organism evidence="4 5">
    <name type="scientific">Lederbergia lenta</name>
    <name type="common">Bacillus lentus</name>
    <dbReference type="NCBI Taxonomy" id="1467"/>
    <lineage>
        <taxon>Bacteria</taxon>
        <taxon>Bacillati</taxon>
        <taxon>Bacillota</taxon>
        <taxon>Bacilli</taxon>
        <taxon>Bacillales</taxon>
        <taxon>Bacillaceae</taxon>
        <taxon>Lederbergia</taxon>
    </lineage>
</organism>
<feature type="domain" description="GFO/IDH/MocA-like oxidoreductase" evidence="3">
    <location>
        <begin position="149"/>
        <end position="285"/>
    </location>
</feature>
<dbReference type="Gene3D" id="3.40.50.720">
    <property type="entry name" value="NAD(P)-binding Rossmann-like Domain"/>
    <property type="match status" value="1"/>
</dbReference>
<dbReference type="Gene3D" id="3.30.360.10">
    <property type="entry name" value="Dihydrodipicolinate Reductase, domain 2"/>
    <property type="match status" value="1"/>
</dbReference>
<dbReference type="PANTHER" id="PTHR43818">
    <property type="entry name" value="BCDNA.GH03377"/>
    <property type="match status" value="1"/>
</dbReference>
<proteinExistence type="predicted"/>
<evidence type="ECO:0000259" key="2">
    <source>
        <dbReference type="Pfam" id="PF01408"/>
    </source>
</evidence>
<dbReference type="STRING" id="1348624.GCA_001591545_01123"/>
<dbReference type="InterPro" id="IPR000683">
    <property type="entry name" value="Gfo/Idh/MocA-like_OxRdtase_N"/>
</dbReference>
<evidence type="ECO:0000313" key="5">
    <source>
        <dbReference type="Proteomes" id="UP000249134"/>
    </source>
</evidence>
<dbReference type="Proteomes" id="UP000249134">
    <property type="component" value="Chromosome 1"/>
</dbReference>
<sequence>MSNINVGIIMNGVTGRMGTNQHLIRSIVAIRKQGGVTLPNGDVIMPNPILVGRNENKLRSLAEEHGINRWSTDLDTCLSNSEDIIYFDSQTTVRRAKDIRKAIKAGKHIYCEKPTATSVEESLELARLAYEAGVKNGVVQDKLFLPGIMKLKRLVDSGFFGEILSVRMEFGYWVFEGDWQPGQRPSWNYRKEDGGGIIVDMFAHWRYVLDNLFGNVQSVSCLGATHIPKRWDELGEPYTCTADDAAYATFELEGGIIVQANSSWTVRVNRDDLLTIQVDGTEGSAVAGLRDCKVQHRVNTPKPVWNPDIENPFDFMDQWEEVPTNDVLDNGFKVQWELFLKHIVNDESFPWDLLEGAKGTQLSDLGLKSWEERRWIDIPELTIGGASHGEKVKVTKS</sequence>
<dbReference type="SUPFAM" id="SSF51735">
    <property type="entry name" value="NAD(P)-binding Rossmann-fold domains"/>
    <property type="match status" value="1"/>
</dbReference>
<dbReference type="Pfam" id="PF01408">
    <property type="entry name" value="GFO_IDH_MocA"/>
    <property type="match status" value="1"/>
</dbReference>
<feature type="domain" description="Gfo/Idh/MocA-like oxidoreductase N-terminal" evidence="2">
    <location>
        <begin position="50"/>
        <end position="135"/>
    </location>
</feature>
<dbReference type="RefSeq" id="WP_066138073.1">
    <property type="nucleotide sequence ID" value="NZ_CBCSGM010000001.1"/>
</dbReference>
<dbReference type="KEGG" id="blen:NCTC4824_02061"/>
<keyword evidence="5" id="KW-1185">Reference proteome</keyword>
<dbReference type="SUPFAM" id="SSF55347">
    <property type="entry name" value="Glyceraldehyde-3-phosphate dehydrogenase-like, C-terminal domain"/>
    <property type="match status" value="1"/>
</dbReference>
<accession>A0A2X4W259</accession>
<dbReference type="InterPro" id="IPR036291">
    <property type="entry name" value="NAD(P)-bd_dom_sf"/>
</dbReference>
<reference evidence="4 5" key="1">
    <citation type="submission" date="2018-06" db="EMBL/GenBank/DDBJ databases">
        <authorList>
            <consortium name="Pathogen Informatics"/>
            <person name="Doyle S."/>
        </authorList>
    </citation>
    <scope>NUCLEOTIDE SEQUENCE [LARGE SCALE GENOMIC DNA]</scope>
    <source>
        <strain evidence="4 5">NCTC4824</strain>
    </source>
</reference>
<name>A0A2X4W259_LEDLE</name>
<evidence type="ECO:0000256" key="1">
    <source>
        <dbReference type="ARBA" id="ARBA00023002"/>
    </source>
</evidence>
<evidence type="ECO:0000313" key="4">
    <source>
        <dbReference type="EMBL" id="SQI57143.1"/>
    </source>
</evidence>
<keyword evidence="1 4" id="KW-0560">Oxidoreductase</keyword>
<dbReference type="GO" id="GO:0033712">
    <property type="term" value="F:1,5-anhydro-D-fructose reductase (1,5-anhydro-D-mannitol-forming) activity"/>
    <property type="evidence" value="ECO:0007669"/>
    <property type="project" value="UniProtKB-EC"/>
</dbReference>
<gene>
    <name evidence="4" type="primary">afr_6</name>
    <name evidence="4" type="ORF">NCTC4824_02061</name>
</gene>
<dbReference type="GO" id="GO:0000166">
    <property type="term" value="F:nucleotide binding"/>
    <property type="evidence" value="ECO:0007669"/>
    <property type="project" value="InterPro"/>
</dbReference>
<dbReference type="PANTHER" id="PTHR43818:SF11">
    <property type="entry name" value="BCDNA.GH03377"/>
    <property type="match status" value="1"/>
</dbReference>
<dbReference type="EC" id="1.1.1.292" evidence="4"/>
<dbReference type="Pfam" id="PF22725">
    <property type="entry name" value="GFO_IDH_MocA_C3"/>
    <property type="match status" value="1"/>
</dbReference>
<dbReference type="EMBL" id="LS483476">
    <property type="protein sequence ID" value="SQI57143.1"/>
    <property type="molecule type" value="Genomic_DNA"/>
</dbReference>
<protein>
    <submittedName>
        <fullName evidence="4">Oxidoreductase</fullName>
        <ecNumber evidence="4">1.1.1.292</ecNumber>
    </submittedName>
</protein>